<gene>
    <name evidence="1" type="ORF">ACFSX9_04140</name>
</gene>
<reference evidence="2" key="1">
    <citation type="journal article" date="2019" name="Int. J. Syst. Evol. Microbiol.">
        <title>The Global Catalogue of Microorganisms (GCM) 10K type strain sequencing project: providing services to taxonomists for standard genome sequencing and annotation.</title>
        <authorList>
            <consortium name="The Broad Institute Genomics Platform"/>
            <consortium name="The Broad Institute Genome Sequencing Center for Infectious Disease"/>
            <person name="Wu L."/>
            <person name="Ma J."/>
        </authorList>
    </citation>
    <scope>NUCLEOTIDE SEQUENCE [LARGE SCALE GENOMIC DNA]</scope>
    <source>
        <strain evidence="2">KCTC 52644</strain>
    </source>
</reference>
<name>A0ABW5Z5C7_9FLAO</name>
<dbReference type="RefSeq" id="WP_379804773.1">
    <property type="nucleotide sequence ID" value="NZ_JBHUOL010000010.1"/>
</dbReference>
<evidence type="ECO:0000313" key="2">
    <source>
        <dbReference type="Proteomes" id="UP001597549"/>
    </source>
</evidence>
<protein>
    <submittedName>
        <fullName evidence="1">Uncharacterized protein</fullName>
    </submittedName>
</protein>
<dbReference type="Proteomes" id="UP001597549">
    <property type="component" value="Unassembled WGS sequence"/>
</dbReference>
<accession>A0ABW5Z5C7</accession>
<proteinExistence type="predicted"/>
<sequence>MKVIFNLFFLFFSVCINSQIKTDTIFSGNKLYVNFENSIVYDINKQIKEIEICKEIVKTEHKYKHLQLVDEGFSKAQIPYLLKNYCKKTKSTIFEDFNALIYSSYLNNGTFLSETYLLEFFFESEDKAKICIKNIEKLIALRKKTEKIDEEVYFGTYNWFYIYK</sequence>
<keyword evidence="2" id="KW-1185">Reference proteome</keyword>
<comment type="caution">
    <text evidence="1">The sequence shown here is derived from an EMBL/GenBank/DDBJ whole genome shotgun (WGS) entry which is preliminary data.</text>
</comment>
<evidence type="ECO:0000313" key="1">
    <source>
        <dbReference type="EMBL" id="MFD2907918.1"/>
    </source>
</evidence>
<organism evidence="1 2">
    <name type="scientific">Flavobacterium ardleyense</name>
    <dbReference type="NCBI Taxonomy" id="2038737"/>
    <lineage>
        <taxon>Bacteria</taxon>
        <taxon>Pseudomonadati</taxon>
        <taxon>Bacteroidota</taxon>
        <taxon>Flavobacteriia</taxon>
        <taxon>Flavobacteriales</taxon>
        <taxon>Flavobacteriaceae</taxon>
        <taxon>Flavobacterium</taxon>
    </lineage>
</organism>
<dbReference type="EMBL" id="JBHUOL010000010">
    <property type="protein sequence ID" value="MFD2907918.1"/>
    <property type="molecule type" value="Genomic_DNA"/>
</dbReference>